<proteinExistence type="predicted"/>
<dbReference type="AlphaFoldDB" id="A0A6L2Q0V5"/>
<dbReference type="InterPro" id="IPR013783">
    <property type="entry name" value="Ig-like_fold"/>
</dbReference>
<comment type="caution">
    <text evidence="3">The sequence shown here is derived from an EMBL/GenBank/DDBJ whole genome shotgun (WGS) entry which is preliminary data.</text>
</comment>
<dbReference type="SUPFAM" id="SSF48726">
    <property type="entry name" value="Immunoglobulin"/>
    <property type="match status" value="2"/>
</dbReference>
<dbReference type="PANTHER" id="PTHR21261:SF2">
    <property type="entry name" value="GH04238P-RELATED"/>
    <property type="match status" value="1"/>
</dbReference>
<evidence type="ECO:0000259" key="2">
    <source>
        <dbReference type="PROSITE" id="PS50835"/>
    </source>
</evidence>
<dbReference type="OrthoDB" id="6478865at2759"/>
<accession>A0A6L2Q0V5</accession>
<sequence length="250" mass="28072">MLLNKGENWKSRAGKSHRKHKDVDLDTAGVQIKDLRVPPSVRNGSRSALLDCEYTLKPTEVAGNKFSGLVVKWYFNEGPSPVYQWIPGQKPQDLGILKGRLNLSHRASNHDASMHRALFISNPTTELSGEYKCVVSTFDDEDFMTKKMVVFVPEKSLDMMQTKFNYDSVQITCTATGVYPRPKMALLRGSKEKTSMDDVLVETVPRQGSYDIVASKVMPESDLQTPTVFACELHIPEAEYSVSKSVVYYP</sequence>
<dbReference type="InterPro" id="IPR007110">
    <property type="entry name" value="Ig-like_dom"/>
</dbReference>
<feature type="non-terminal residue" evidence="3">
    <location>
        <position position="250"/>
    </location>
</feature>
<dbReference type="InParanoid" id="A0A6L2Q0V5"/>
<evidence type="ECO:0000256" key="1">
    <source>
        <dbReference type="SAM" id="MobiDB-lite"/>
    </source>
</evidence>
<reference evidence="4" key="1">
    <citation type="submission" date="2020-01" db="EMBL/GenBank/DDBJ databases">
        <title>Draft genome sequence of the Termite Coptotermes fromosanus.</title>
        <authorList>
            <person name="Itakura S."/>
            <person name="Yosikawa Y."/>
            <person name="Umezawa K."/>
        </authorList>
    </citation>
    <scope>NUCLEOTIDE SEQUENCE [LARGE SCALE GENOMIC DNA]</scope>
</reference>
<dbReference type="Gene3D" id="2.60.40.10">
    <property type="entry name" value="Immunoglobulins"/>
    <property type="match status" value="2"/>
</dbReference>
<feature type="domain" description="Ig-like" evidence="2">
    <location>
        <begin position="41"/>
        <end position="150"/>
    </location>
</feature>
<evidence type="ECO:0000313" key="4">
    <source>
        <dbReference type="Proteomes" id="UP000502823"/>
    </source>
</evidence>
<evidence type="ECO:0000313" key="3">
    <source>
        <dbReference type="EMBL" id="GFG38349.1"/>
    </source>
</evidence>
<organism evidence="3 4">
    <name type="scientific">Coptotermes formosanus</name>
    <name type="common">Formosan subterranean termite</name>
    <dbReference type="NCBI Taxonomy" id="36987"/>
    <lineage>
        <taxon>Eukaryota</taxon>
        <taxon>Metazoa</taxon>
        <taxon>Ecdysozoa</taxon>
        <taxon>Arthropoda</taxon>
        <taxon>Hexapoda</taxon>
        <taxon>Insecta</taxon>
        <taxon>Pterygota</taxon>
        <taxon>Neoptera</taxon>
        <taxon>Polyneoptera</taxon>
        <taxon>Dictyoptera</taxon>
        <taxon>Blattodea</taxon>
        <taxon>Blattoidea</taxon>
        <taxon>Termitoidae</taxon>
        <taxon>Rhinotermitidae</taxon>
        <taxon>Coptotermes</taxon>
    </lineage>
</organism>
<name>A0A6L2Q0V5_COPFO</name>
<protein>
    <recommendedName>
        <fullName evidence="2">Ig-like domain-containing protein</fullName>
    </recommendedName>
</protein>
<keyword evidence="4" id="KW-1185">Reference proteome</keyword>
<gene>
    <name evidence="3" type="ORF">Cfor_10370</name>
</gene>
<dbReference type="PANTHER" id="PTHR21261">
    <property type="entry name" value="BEAT PROTEIN"/>
    <property type="match status" value="1"/>
</dbReference>
<dbReference type="FunCoup" id="A0A6L2Q0V5">
    <property type="interactions" value="16"/>
</dbReference>
<dbReference type="EMBL" id="BLKM01012987">
    <property type="protein sequence ID" value="GFG38349.1"/>
    <property type="molecule type" value="Genomic_DNA"/>
</dbReference>
<feature type="region of interest" description="Disordered" evidence="1">
    <location>
        <begin position="1"/>
        <end position="22"/>
    </location>
</feature>
<dbReference type="PROSITE" id="PS50835">
    <property type="entry name" value="IG_LIKE"/>
    <property type="match status" value="1"/>
</dbReference>
<dbReference type="Proteomes" id="UP000502823">
    <property type="component" value="Unassembled WGS sequence"/>
</dbReference>
<dbReference type="InterPro" id="IPR036179">
    <property type="entry name" value="Ig-like_dom_sf"/>
</dbReference>